<dbReference type="Pfam" id="PF05148">
    <property type="entry name" value="Methyltransf_8"/>
    <property type="match status" value="2"/>
</dbReference>
<dbReference type="GO" id="GO:0016433">
    <property type="term" value="F:rRNA (adenine) methyltransferase activity"/>
    <property type="evidence" value="ECO:0007669"/>
    <property type="project" value="TreeGrafter"/>
</dbReference>
<evidence type="ECO:0000256" key="3">
    <source>
        <dbReference type="ARBA" id="ARBA00022552"/>
    </source>
</evidence>
<evidence type="ECO:0000313" key="11">
    <source>
        <dbReference type="EMBL" id="RSH89346.1"/>
    </source>
</evidence>
<dbReference type="EC" id="2.1.1.-" evidence="9"/>
<keyword evidence="3 9" id="KW-0698">rRNA processing</keyword>
<keyword evidence="7 9" id="KW-0539">Nucleus</keyword>
<dbReference type="FunFam" id="1.10.10.2150:FF:000001">
    <property type="entry name" value="Ribosomal RNA-processing protein 8"/>
    <property type="match status" value="1"/>
</dbReference>
<dbReference type="SUPFAM" id="SSF53335">
    <property type="entry name" value="S-adenosyl-L-methionine-dependent methyltransferases"/>
    <property type="match status" value="1"/>
</dbReference>
<evidence type="ECO:0000256" key="7">
    <source>
        <dbReference type="ARBA" id="ARBA00023242"/>
    </source>
</evidence>
<reference evidence="11 12" key="1">
    <citation type="submission" date="2018-11" db="EMBL/GenBank/DDBJ databases">
        <title>Genome sequence of Saitozyma podzolica DSM 27192.</title>
        <authorList>
            <person name="Aliyu H."/>
            <person name="Gorte O."/>
            <person name="Ochsenreither K."/>
        </authorList>
    </citation>
    <scope>NUCLEOTIDE SEQUENCE [LARGE SCALE GENOMIC DNA]</scope>
    <source>
        <strain evidence="11 12">DSM 27192</strain>
    </source>
</reference>
<keyword evidence="4 9" id="KW-0489">Methyltransferase</keyword>
<evidence type="ECO:0000256" key="1">
    <source>
        <dbReference type="ARBA" id="ARBA00004604"/>
    </source>
</evidence>
<proteinExistence type="inferred from homology"/>
<protein>
    <recommendedName>
        <fullName evidence="8 9">Ribosomal RNA-processing protein 8</fullName>
        <ecNumber evidence="9">2.1.1.-</ecNumber>
    </recommendedName>
</protein>
<feature type="region of interest" description="Disordered" evidence="10">
    <location>
        <begin position="333"/>
        <end position="367"/>
    </location>
</feature>
<evidence type="ECO:0000256" key="4">
    <source>
        <dbReference type="ARBA" id="ARBA00022603"/>
    </source>
</evidence>
<evidence type="ECO:0000313" key="12">
    <source>
        <dbReference type="Proteomes" id="UP000279259"/>
    </source>
</evidence>
<evidence type="ECO:0000256" key="10">
    <source>
        <dbReference type="SAM" id="MobiDB-lite"/>
    </source>
</evidence>
<keyword evidence="5 9" id="KW-0808">Transferase</keyword>
<evidence type="ECO:0000256" key="5">
    <source>
        <dbReference type="ARBA" id="ARBA00022679"/>
    </source>
</evidence>
<comment type="caution">
    <text evidence="11">The sequence shown here is derived from an EMBL/GenBank/DDBJ whole genome shotgun (WGS) entry which is preliminary data.</text>
</comment>
<dbReference type="Gene3D" id="1.10.10.2150">
    <property type="entry name" value="Ribosomal RNA-processing protein 8, N-terminal domain"/>
    <property type="match status" value="1"/>
</dbReference>
<keyword evidence="12" id="KW-1185">Reference proteome</keyword>
<dbReference type="Gene3D" id="3.40.50.150">
    <property type="entry name" value="Vaccinia Virus protein VP39"/>
    <property type="match status" value="1"/>
</dbReference>
<sequence length="482" mass="51399">MSLFPSAFDTAASTSFTASPLQSGPSQPKSQKRKRPSAGGVGPGGGKHDQLRSTQANLEKLMSRVEKGQVGTKNEGREEMGLGAGKGKRHKKNQGTERRAEMVEDRHAHGGRPAHGHGRDGHGREEMKGRKPFEGTQRPRQDHGKETRPKAQNQVGAVSSSVKPAHSNQAGKPAPAELPLPHAISPGKGKKAVDSEDSAGLTDMQKNMRTKLEGARFRWINEQLYSTPSTEAVAMMKKDPKIFADYHMTHRALTSAWPSPPLPHLIDLLAPLPPKTLIVDLGCGDAGLALALVPQGKIVLSYDLVGDSGVPGEGSGGEGWVTEADFLEKVPLPGRPGGIGASTESTGGAPAGEGKKNKKRRGKDRGNDSASEVVDVVVCCLSLMGVNWVGGIYEACRILKQCGTLHIAEVTSRFVSVPDFIAKVESFGLELEHQESPSTHFTLFRFIKVAAVPQGPARGQDGWAGRVGEGEGILRGCVYKKR</sequence>
<evidence type="ECO:0000256" key="2">
    <source>
        <dbReference type="ARBA" id="ARBA00006301"/>
    </source>
</evidence>
<feature type="region of interest" description="Disordered" evidence="10">
    <location>
        <begin position="1"/>
        <end position="202"/>
    </location>
</feature>
<evidence type="ECO:0000256" key="8">
    <source>
        <dbReference type="ARBA" id="ARBA00076672"/>
    </source>
</evidence>
<feature type="compositionally biased region" description="Low complexity" evidence="10">
    <location>
        <begin position="1"/>
        <end position="20"/>
    </location>
</feature>
<feature type="compositionally biased region" description="Polar residues" evidence="10">
    <location>
        <begin position="150"/>
        <end position="170"/>
    </location>
</feature>
<dbReference type="STRING" id="1890683.A0A427YE23"/>
<gene>
    <name evidence="11" type="primary">RRP8</name>
    <name evidence="11" type="ORF">EHS25_002458</name>
</gene>
<keyword evidence="6 9" id="KW-0949">S-adenosyl-L-methionine</keyword>
<dbReference type="PANTHER" id="PTHR12787:SF0">
    <property type="entry name" value="RIBOSOMAL RNA-PROCESSING PROTEIN 8"/>
    <property type="match status" value="1"/>
</dbReference>
<feature type="compositionally biased region" description="Basic and acidic residues" evidence="10">
    <location>
        <begin position="94"/>
        <end position="108"/>
    </location>
</feature>
<feature type="compositionally biased region" description="Basic and acidic residues" evidence="10">
    <location>
        <begin position="117"/>
        <end position="149"/>
    </location>
</feature>
<dbReference type="GO" id="GO:0005730">
    <property type="term" value="C:nucleolus"/>
    <property type="evidence" value="ECO:0007669"/>
    <property type="project" value="UniProtKB-SubCell"/>
</dbReference>
<comment type="similarity">
    <text evidence="2 9">Belongs to the methyltransferase superfamily. RRP8 family.</text>
</comment>
<dbReference type="GO" id="GO:0042273">
    <property type="term" value="P:ribosomal large subunit biogenesis"/>
    <property type="evidence" value="ECO:0007669"/>
    <property type="project" value="TreeGrafter"/>
</dbReference>
<dbReference type="InterPro" id="IPR042036">
    <property type="entry name" value="RRP8_N"/>
</dbReference>
<organism evidence="11 12">
    <name type="scientific">Saitozyma podzolica</name>
    <dbReference type="NCBI Taxonomy" id="1890683"/>
    <lineage>
        <taxon>Eukaryota</taxon>
        <taxon>Fungi</taxon>
        <taxon>Dikarya</taxon>
        <taxon>Basidiomycota</taxon>
        <taxon>Agaricomycotina</taxon>
        <taxon>Tremellomycetes</taxon>
        <taxon>Tremellales</taxon>
        <taxon>Trimorphomycetaceae</taxon>
        <taxon>Saitozyma</taxon>
    </lineage>
</organism>
<dbReference type="OrthoDB" id="10258825at2759"/>
<dbReference type="InterPro" id="IPR007823">
    <property type="entry name" value="RRP8"/>
</dbReference>
<evidence type="ECO:0000256" key="6">
    <source>
        <dbReference type="ARBA" id="ARBA00022691"/>
    </source>
</evidence>
<accession>A0A427YE23</accession>
<comment type="function">
    <text evidence="9">S-adenosyl-L-methionine-dependent methyltransferase that specifically methylates the N(1) position of adenine in helix 25.1 in 25S rRNA. Required both for ribosomal 40S and 60S subunits biogenesis. Required for efficient pre-rRNA cleavage at site A2.</text>
</comment>
<name>A0A427YE23_9TREE</name>
<comment type="subcellular location">
    <subcellularLocation>
        <location evidence="1 9">Nucleus</location>
        <location evidence="1 9">Nucleolus</location>
    </subcellularLocation>
</comment>
<dbReference type="InterPro" id="IPR029063">
    <property type="entry name" value="SAM-dependent_MTases_sf"/>
</dbReference>
<dbReference type="PANTHER" id="PTHR12787">
    <property type="entry name" value="RIBOSOMAL RNA-PROCESSING PROTEIN 8"/>
    <property type="match status" value="1"/>
</dbReference>
<dbReference type="Proteomes" id="UP000279259">
    <property type="component" value="Unassembled WGS sequence"/>
</dbReference>
<dbReference type="AlphaFoldDB" id="A0A427YE23"/>
<evidence type="ECO:0000256" key="9">
    <source>
        <dbReference type="RuleBase" id="RU365074"/>
    </source>
</evidence>
<dbReference type="EMBL" id="RSCD01000014">
    <property type="protein sequence ID" value="RSH89346.1"/>
    <property type="molecule type" value="Genomic_DNA"/>
</dbReference>